<gene>
    <name evidence="9" type="ORF">HG543_38825</name>
</gene>
<dbReference type="InterPro" id="IPR036034">
    <property type="entry name" value="PDZ_sf"/>
</dbReference>
<dbReference type="SMART" id="SM00245">
    <property type="entry name" value="TSPc"/>
    <property type="match status" value="1"/>
</dbReference>
<feature type="region of interest" description="Disordered" evidence="6">
    <location>
        <begin position="397"/>
        <end position="424"/>
    </location>
</feature>
<evidence type="ECO:0000256" key="1">
    <source>
        <dbReference type="ARBA" id="ARBA00009179"/>
    </source>
</evidence>
<dbReference type="AlphaFoldDB" id="A0A848LT12"/>
<proteinExistence type="inferred from homology"/>
<dbReference type="InterPro" id="IPR029045">
    <property type="entry name" value="ClpP/crotonase-like_dom_sf"/>
</dbReference>
<dbReference type="NCBIfam" id="TIGR00225">
    <property type="entry name" value="prc"/>
    <property type="match status" value="1"/>
</dbReference>
<dbReference type="InterPro" id="IPR005151">
    <property type="entry name" value="Tail-specific_protease"/>
</dbReference>
<evidence type="ECO:0000313" key="10">
    <source>
        <dbReference type="Proteomes" id="UP000518300"/>
    </source>
</evidence>
<dbReference type="PROSITE" id="PS50106">
    <property type="entry name" value="PDZ"/>
    <property type="match status" value="1"/>
</dbReference>
<dbReference type="InterPro" id="IPR041489">
    <property type="entry name" value="PDZ_6"/>
</dbReference>
<accession>A0A848LT12</accession>
<dbReference type="InterPro" id="IPR055210">
    <property type="entry name" value="CtpA/B_N"/>
</dbReference>
<name>A0A848LT12_9BACT</name>
<dbReference type="InterPro" id="IPR004447">
    <property type="entry name" value="Peptidase_S41A"/>
</dbReference>
<feature type="region of interest" description="Disordered" evidence="6">
    <location>
        <begin position="278"/>
        <end position="301"/>
    </location>
</feature>
<comment type="similarity">
    <text evidence="1 5">Belongs to the peptidase S41A family.</text>
</comment>
<keyword evidence="2 5" id="KW-0645">Protease</keyword>
<feature type="signal peptide" evidence="7">
    <location>
        <begin position="1"/>
        <end position="24"/>
    </location>
</feature>
<dbReference type="GO" id="GO:0007165">
    <property type="term" value="P:signal transduction"/>
    <property type="evidence" value="ECO:0007669"/>
    <property type="project" value="TreeGrafter"/>
</dbReference>
<dbReference type="GO" id="GO:0008236">
    <property type="term" value="F:serine-type peptidase activity"/>
    <property type="evidence" value="ECO:0007669"/>
    <property type="project" value="UniProtKB-KW"/>
</dbReference>
<evidence type="ECO:0000313" key="9">
    <source>
        <dbReference type="EMBL" id="NMO20760.1"/>
    </source>
</evidence>
<dbReference type="PANTHER" id="PTHR32060">
    <property type="entry name" value="TAIL-SPECIFIC PROTEASE"/>
    <property type="match status" value="1"/>
</dbReference>
<evidence type="ECO:0000256" key="2">
    <source>
        <dbReference type="ARBA" id="ARBA00022670"/>
    </source>
</evidence>
<dbReference type="Gene3D" id="2.30.42.10">
    <property type="match status" value="1"/>
</dbReference>
<dbReference type="SUPFAM" id="SSF50156">
    <property type="entry name" value="PDZ domain-like"/>
    <property type="match status" value="1"/>
</dbReference>
<evidence type="ECO:0000256" key="5">
    <source>
        <dbReference type="RuleBase" id="RU004404"/>
    </source>
</evidence>
<dbReference type="PANTHER" id="PTHR32060:SF30">
    <property type="entry name" value="CARBOXY-TERMINAL PROCESSING PROTEASE CTPA"/>
    <property type="match status" value="1"/>
</dbReference>
<feature type="compositionally biased region" description="Low complexity" evidence="6">
    <location>
        <begin position="406"/>
        <end position="420"/>
    </location>
</feature>
<dbReference type="GO" id="GO:0004175">
    <property type="term" value="F:endopeptidase activity"/>
    <property type="evidence" value="ECO:0007669"/>
    <property type="project" value="TreeGrafter"/>
</dbReference>
<evidence type="ECO:0000256" key="6">
    <source>
        <dbReference type="SAM" id="MobiDB-lite"/>
    </source>
</evidence>
<dbReference type="SUPFAM" id="SSF52096">
    <property type="entry name" value="ClpP/crotonase"/>
    <property type="match status" value="1"/>
</dbReference>
<keyword evidence="10" id="KW-1185">Reference proteome</keyword>
<dbReference type="FunFam" id="2.30.42.10:FF:000063">
    <property type="entry name" value="Peptidase, S41 family"/>
    <property type="match status" value="1"/>
</dbReference>
<dbReference type="Pfam" id="PF03572">
    <property type="entry name" value="Peptidase_S41"/>
    <property type="match status" value="1"/>
</dbReference>
<keyword evidence="4 5" id="KW-0720">Serine protease</keyword>
<dbReference type="SMART" id="SM00228">
    <property type="entry name" value="PDZ"/>
    <property type="match status" value="1"/>
</dbReference>
<organism evidence="9 10">
    <name type="scientific">Pyxidicoccus fallax</name>
    <dbReference type="NCBI Taxonomy" id="394095"/>
    <lineage>
        <taxon>Bacteria</taxon>
        <taxon>Pseudomonadati</taxon>
        <taxon>Myxococcota</taxon>
        <taxon>Myxococcia</taxon>
        <taxon>Myxococcales</taxon>
        <taxon>Cystobacterineae</taxon>
        <taxon>Myxococcaceae</taxon>
        <taxon>Pyxidicoccus</taxon>
    </lineage>
</organism>
<dbReference type="InterPro" id="IPR001478">
    <property type="entry name" value="PDZ"/>
</dbReference>
<feature type="compositionally biased region" description="Basic and acidic residues" evidence="6">
    <location>
        <begin position="282"/>
        <end position="301"/>
    </location>
</feature>
<sequence>MTRLPQPWRAALAAFLLLSGPAAADEKSKAGGRASSTPVAPGRAERAERDDATYRQLELFARVLSYVENNYVEPPDRERLIHGAIQGMLETLDPHTLYMPPEVFREMKIDTSGEWGGLGIEIARKGERIVVVAAIDDTPAARAGLKAGDELVGIDGESTQGMDVGRAMQKMRGPAGGRVLLTIMRQGFSAPREIAIIRDHIRIISVEGALYGGIGHVKVKNFQDRTDLYLRKELDRLRGLNGGKELRGLVLDLRNNPGGLLDQAVAVSDRFLPGNLPIVSTRGRDGRNTTEERSKDRDTEKDYPVVVLVNAGSASASEIVAGALQDHGRAAIMGTPTFGKGSVQTVIELEDGSGLKLTIARYYTPKGRSIQERGISPDYLVPDEAGGKTPREAVREKDLRRHFRAEPTAGAETPEPAPRGLPEGLKDWAVTAELKDKDYPLKVALDYLNGLASAPGRAPARASGR</sequence>
<feature type="chain" id="PRO_5032837404" evidence="7">
    <location>
        <begin position="25"/>
        <end position="465"/>
    </location>
</feature>
<feature type="domain" description="PDZ" evidence="8">
    <location>
        <begin position="106"/>
        <end position="186"/>
    </location>
</feature>
<dbReference type="RefSeq" id="WP_169349969.1">
    <property type="nucleotide sequence ID" value="NZ_JABBJJ010000267.1"/>
</dbReference>
<reference evidence="9 10" key="1">
    <citation type="submission" date="2020-04" db="EMBL/GenBank/DDBJ databases">
        <title>Draft genome of Pyxidicoccus fallax type strain.</title>
        <authorList>
            <person name="Whitworth D.E."/>
        </authorList>
    </citation>
    <scope>NUCLEOTIDE SEQUENCE [LARGE SCALE GENOMIC DNA]</scope>
    <source>
        <strain evidence="9 10">DSM 14698</strain>
    </source>
</reference>
<dbReference type="Proteomes" id="UP000518300">
    <property type="component" value="Unassembled WGS sequence"/>
</dbReference>
<keyword evidence="7" id="KW-0732">Signal</keyword>
<evidence type="ECO:0000259" key="8">
    <source>
        <dbReference type="PROSITE" id="PS50106"/>
    </source>
</evidence>
<dbReference type="Pfam" id="PF22694">
    <property type="entry name" value="CtpB_N-like"/>
    <property type="match status" value="1"/>
</dbReference>
<dbReference type="Gene3D" id="3.90.226.10">
    <property type="entry name" value="2-enoyl-CoA Hydratase, Chain A, domain 1"/>
    <property type="match status" value="1"/>
</dbReference>
<feature type="region of interest" description="Disordered" evidence="6">
    <location>
        <begin position="26"/>
        <end position="49"/>
    </location>
</feature>
<comment type="caution">
    <text evidence="9">The sequence shown here is derived from an EMBL/GenBank/DDBJ whole genome shotgun (WGS) entry which is preliminary data.</text>
</comment>
<dbReference type="Gene3D" id="3.30.750.44">
    <property type="match status" value="1"/>
</dbReference>
<protein>
    <submittedName>
        <fullName evidence="9">S41 family peptidase</fullName>
    </submittedName>
</protein>
<dbReference type="EMBL" id="JABBJJ010000267">
    <property type="protein sequence ID" value="NMO20760.1"/>
    <property type="molecule type" value="Genomic_DNA"/>
</dbReference>
<evidence type="ECO:0000256" key="4">
    <source>
        <dbReference type="ARBA" id="ARBA00022825"/>
    </source>
</evidence>
<dbReference type="GO" id="GO:0030288">
    <property type="term" value="C:outer membrane-bounded periplasmic space"/>
    <property type="evidence" value="ECO:0007669"/>
    <property type="project" value="TreeGrafter"/>
</dbReference>
<evidence type="ECO:0000256" key="7">
    <source>
        <dbReference type="SAM" id="SignalP"/>
    </source>
</evidence>
<dbReference type="CDD" id="cd06782">
    <property type="entry name" value="cpPDZ_CPP-like"/>
    <property type="match status" value="1"/>
</dbReference>
<dbReference type="Pfam" id="PF17820">
    <property type="entry name" value="PDZ_6"/>
    <property type="match status" value="1"/>
</dbReference>
<evidence type="ECO:0000256" key="3">
    <source>
        <dbReference type="ARBA" id="ARBA00022801"/>
    </source>
</evidence>
<keyword evidence="3 5" id="KW-0378">Hydrolase</keyword>
<dbReference type="CDD" id="cd07560">
    <property type="entry name" value="Peptidase_S41_CPP"/>
    <property type="match status" value="1"/>
</dbReference>
<dbReference type="GO" id="GO:0006508">
    <property type="term" value="P:proteolysis"/>
    <property type="evidence" value="ECO:0007669"/>
    <property type="project" value="UniProtKB-KW"/>
</dbReference>